<evidence type="ECO:0000313" key="3">
    <source>
        <dbReference type="Proteomes" id="UP000814176"/>
    </source>
</evidence>
<organism evidence="2 3">
    <name type="scientific">Rhodofomes roseus</name>
    <dbReference type="NCBI Taxonomy" id="34475"/>
    <lineage>
        <taxon>Eukaryota</taxon>
        <taxon>Fungi</taxon>
        <taxon>Dikarya</taxon>
        <taxon>Basidiomycota</taxon>
        <taxon>Agaricomycotina</taxon>
        <taxon>Agaricomycetes</taxon>
        <taxon>Polyporales</taxon>
        <taxon>Rhodofomes</taxon>
    </lineage>
</organism>
<dbReference type="Proteomes" id="UP000814176">
    <property type="component" value="Unassembled WGS sequence"/>
</dbReference>
<proteinExistence type="predicted"/>
<gene>
    <name evidence="2" type="ORF">C8Q71DRAFT_467168</name>
</gene>
<sequence>MVRTRRAITTGEASHRPTRRAIAFANKSNTKPSRAKPNPRPKFAVIDEQRFPVSPVLDTLFYFMAERHRIFLRRTSGEERPWTDDEILQKYPFTNVFRVYDRTTQYVLRHVVNQGSQDLHESCFRVILFRMFNKIETWKHLKQQIGELTWADFDVHTYEKVLGAVSGPLYGPAYICPAPNNIGGKFNYARHLRLVQLLMEENLPKQLKRFRYLKDAHGWLLLFPSMGDFTALQLILDLNMLPHFKWSEDEWVALGPGSKACLHKIFGPSVSSHELSALEWLHTTQDEHFSRLGIPLDRRPRLCQSRRPGVTMVDLEHSLCECEKYSRALHPEIKGKRTQVAKHLFVPKPTRPTADLPVNWLKRPPPVIKLTRPPPVREHDSAVKWEICRIVAERTRAAPAAHVPHYVLRWTGYGPDDDTCQPEKDLVGEAKEVLNAWRSMKERIWKRIGEFQKLSSAQLKDRRSQVAWVPNGQYVW</sequence>
<name>A0ABQ8KNA1_9APHY</name>
<evidence type="ECO:0000313" key="2">
    <source>
        <dbReference type="EMBL" id="KAH9839892.1"/>
    </source>
</evidence>
<dbReference type="EMBL" id="JADCUA010000005">
    <property type="protein sequence ID" value="KAH9839892.1"/>
    <property type="molecule type" value="Genomic_DNA"/>
</dbReference>
<evidence type="ECO:0000259" key="1">
    <source>
        <dbReference type="Pfam" id="PF18723"/>
    </source>
</evidence>
<dbReference type="RefSeq" id="XP_047781542.1">
    <property type="nucleotide sequence ID" value="XM_047918730.1"/>
</dbReference>
<dbReference type="Gene3D" id="2.40.50.40">
    <property type="match status" value="1"/>
</dbReference>
<accession>A0ABQ8KNA1</accession>
<dbReference type="SUPFAM" id="SSF54160">
    <property type="entry name" value="Chromo domain-like"/>
    <property type="match status" value="1"/>
</dbReference>
<dbReference type="GeneID" id="71999462"/>
<feature type="domain" description="5-hmdU DNA kinase helical" evidence="1">
    <location>
        <begin position="55"/>
        <end position="335"/>
    </location>
</feature>
<keyword evidence="3" id="KW-1185">Reference proteome</keyword>
<dbReference type="InterPro" id="IPR040684">
    <property type="entry name" value="HMUDK_hel"/>
</dbReference>
<reference evidence="2 3" key="1">
    <citation type="journal article" date="2021" name="Environ. Microbiol.">
        <title>Gene family expansions and transcriptome signatures uncover fungal adaptations to wood decay.</title>
        <authorList>
            <person name="Hage H."/>
            <person name="Miyauchi S."/>
            <person name="Viragh M."/>
            <person name="Drula E."/>
            <person name="Min B."/>
            <person name="Chaduli D."/>
            <person name="Navarro D."/>
            <person name="Favel A."/>
            <person name="Norest M."/>
            <person name="Lesage-Meessen L."/>
            <person name="Balint B."/>
            <person name="Merenyi Z."/>
            <person name="de Eugenio L."/>
            <person name="Morin E."/>
            <person name="Martinez A.T."/>
            <person name="Baldrian P."/>
            <person name="Stursova M."/>
            <person name="Martinez M.J."/>
            <person name="Novotny C."/>
            <person name="Magnuson J.K."/>
            <person name="Spatafora J.W."/>
            <person name="Maurice S."/>
            <person name="Pangilinan J."/>
            <person name="Andreopoulos W."/>
            <person name="LaButti K."/>
            <person name="Hundley H."/>
            <person name="Na H."/>
            <person name="Kuo A."/>
            <person name="Barry K."/>
            <person name="Lipzen A."/>
            <person name="Henrissat B."/>
            <person name="Riley R."/>
            <person name="Ahrendt S."/>
            <person name="Nagy L.G."/>
            <person name="Grigoriev I.V."/>
            <person name="Martin F."/>
            <person name="Rosso M.N."/>
        </authorList>
    </citation>
    <scope>NUCLEOTIDE SEQUENCE [LARGE SCALE GENOMIC DNA]</scope>
    <source>
        <strain evidence="2 3">CIRM-BRFM 1785</strain>
    </source>
</reference>
<dbReference type="Pfam" id="PF18723">
    <property type="entry name" value="HMUDK_hel"/>
    <property type="match status" value="1"/>
</dbReference>
<comment type="caution">
    <text evidence="2">The sequence shown here is derived from an EMBL/GenBank/DDBJ whole genome shotgun (WGS) entry which is preliminary data.</text>
</comment>
<dbReference type="InterPro" id="IPR016197">
    <property type="entry name" value="Chromo-like_dom_sf"/>
</dbReference>
<protein>
    <recommendedName>
        <fullName evidence="1">5-hmdU DNA kinase helical domain-containing protein</fullName>
    </recommendedName>
</protein>